<evidence type="ECO:0000256" key="1">
    <source>
        <dbReference type="SAM" id="Phobius"/>
    </source>
</evidence>
<keyword evidence="1" id="KW-0472">Membrane</keyword>
<dbReference type="Pfam" id="PF05656">
    <property type="entry name" value="DUF805"/>
    <property type="match status" value="1"/>
</dbReference>
<sequence>MIQYAFNSWLNGYKKMFCYSGRERRSAFGCFLIIQFILFIILGMICTRIFPQIPGFNDTTSDTIAVIYCLISFMTILPYNIRRLHDAGLSGWLCLFYLGFAAIVIIVSIFLPPTTGDNQYGPSPKKTKNLIVI</sequence>
<dbReference type="RefSeq" id="WP_121144932.1">
    <property type="nucleotide sequence ID" value="NZ_RBWY01000002.1"/>
</dbReference>
<name>A0A495RG43_9GAMM</name>
<dbReference type="GO" id="GO:0005886">
    <property type="term" value="C:plasma membrane"/>
    <property type="evidence" value="ECO:0007669"/>
    <property type="project" value="TreeGrafter"/>
</dbReference>
<keyword evidence="3" id="KW-1185">Reference proteome</keyword>
<dbReference type="PANTHER" id="PTHR34980:SF2">
    <property type="entry name" value="INNER MEMBRANE PROTEIN YHAH-RELATED"/>
    <property type="match status" value="1"/>
</dbReference>
<dbReference type="EMBL" id="RBWY01000002">
    <property type="protein sequence ID" value="RKS85838.1"/>
    <property type="molecule type" value="Genomic_DNA"/>
</dbReference>
<dbReference type="InterPro" id="IPR008523">
    <property type="entry name" value="DUF805"/>
</dbReference>
<dbReference type="Proteomes" id="UP000278542">
    <property type="component" value="Unassembled WGS sequence"/>
</dbReference>
<evidence type="ECO:0000313" key="2">
    <source>
        <dbReference type="EMBL" id="RKS85838.1"/>
    </source>
</evidence>
<keyword evidence="1" id="KW-0812">Transmembrane</keyword>
<keyword evidence="1" id="KW-1133">Transmembrane helix</keyword>
<dbReference type="OrthoDB" id="9812349at2"/>
<feature type="transmembrane region" description="Helical" evidence="1">
    <location>
        <begin position="93"/>
        <end position="111"/>
    </location>
</feature>
<dbReference type="PANTHER" id="PTHR34980">
    <property type="entry name" value="INNER MEMBRANE PROTEIN-RELATED-RELATED"/>
    <property type="match status" value="1"/>
</dbReference>
<protein>
    <submittedName>
        <fullName evidence="2">Uncharacterized membrane protein YhaH (DUF805 family)</fullName>
    </submittedName>
</protein>
<feature type="transmembrane region" description="Helical" evidence="1">
    <location>
        <begin position="26"/>
        <end position="51"/>
    </location>
</feature>
<accession>A0A495RG43</accession>
<evidence type="ECO:0000313" key="3">
    <source>
        <dbReference type="Proteomes" id="UP000278542"/>
    </source>
</evidence>
<reference evidence="2 3" key="1">
    <citation type="submission" date="2018-10" db="EMBL/GenBank/DDBJ databases">
        <title>Genomic Encyclopedia of Type Strains, Phase IV (KMG-IV): sequencing the most valuable type-strain genomes for metagenomic binning, comparative biology and taxonomic classification.</title>
        <authorList>
            <person name="Goeker M."/>
        </authorList>
    </citation>
    <scope>NUCLEOTIDE SEQUENCE [LARGE SCALE GENOMIC DNA]</scope>
    <source>
        <strain evidence="2 3">DSM 22228</strain>
    </source>
</reference>
<organism evidence="2 3">
    <name type="scientific">Orbus hercynius</name>
    <dbReference type="NCBI Taxonomy" id="593135"/>
    <lineage>
        <taxon>Bacteria</taxon>
        <taxon>Pseudomonadati</taxon>
        <taxon>Pseudomonadota</taxon>
        <taxon>Gammaproteobacteria</taxon>
        <taxon>Orbales</taxon>
        <taxon>Orbaceae</taxon>
        <taxon>Orbus</taxon>
    </lineage>
</organism>
<proteinExistence type="predicted"/>
<gene>
    <name evidence="2" type="ORF">DES39_1254</name>
</gene>
<comment type="caution">
    <text evidence="2">The sequence shown here is derived from an EMBL/GenBank/DDBJ whole genome shotgun (WGS) entry which is preliminary data.</text>
</comment>
<dbReference type="AlphaFoldDB" id="A0A495RG43"/>
<feature type="transmembrane region" description="Helical" evidence="1">
    <location>
        <begin position="63"/>
        <end position="81"/>
    </location>
</feature>